<feature type="compositionally biased region" description="Basic and acidic residues" evidence="1">
    <location>
        <begin position="10"/>
        <end position="22"/>
    </location>
</feature>
<dbReference type="Proteomes" id="UP000014570">
    <property type="component" value="Unassembled WGS sequence"/>
</dbReference>
<protein>
    <recommendedName>
        <fullName evidence="4">Toxin-antitoxin system, antitoxin component, ribbon-helix-helix domain protein</fullName>
    </recommendedName>
</protein>
<evidence type="ECO:0000313" key="3">
    <source>
        <dbReference type="Proteomes" id="UP000014570"/>
    </source>
</evidence>
<evidence type="ECO:0008006" key="4">
    <source>
        <dbReference type="Google" id="ProtNLM"/>
    </source>
</evidence>
<feature type="region of interest" description="Disordered" evidence="1">
    <location>
        <begin position="1"/>
        <end position="37"/>
    </location>
</feature>
<organism evidence="2 3">
    <name type="scientific">Leptospira borgpetersenii serovar Javanica str. UI 09931</name>
    <dbReference type="NCBI Taxonomy" id="1049767"/>
    <lineage>
        <taxon>Bacteria</taxon>
        <taxon>Pseudomonadati</taxon>
        <taxon>Spirochaetota</taxon>
        <taxon>Spirochaetia</taxon>
        <taxon>Leptospirales</taxon>
        <taxon>Leptospiraceae</taxon>
        <taxon>Leptospira</taxon>
    </lineage>
</organism>
<reference evidence="2 3" key="1">
    <citation type="submission" date="2013-04" db="EMBL/GenBank/DDBJ databases">
        <authorList>
            <person name="Harkins D.M."/>
            <person name="Durkin A.S."/>
            <person name="Brinkac L.M."/>
            <person name="Haft D.H."/>
            <person name="Selengut J.D."/>
            <person name="Sanka R."/>
            <person name="DePew J."/>
            <person name="Purushe J."/>
            <person name="Chanthongthip A."/>
            <person name="Lattana O."/>
            <person name="Phetsouvanh R."/>
            <person name="Newton P.N."/>
            <person name="Vinetz J.M."/>
            <person name="Sutton G.G."/>
            <person name="Nierman W.C."/>
            <person name="Fouts D.E."/>
        </authorList>
    </citation>
    <scope>NUCLEOTIDE SEQUENCE [LARGE SCALE GENOMIC DNA]</scope>
    <source>
        <strain evidence="2 3">UI 09931</strain>
    </source>
</reference>
<name>A0AAV3JB56_LEPBO</name>
<dbReference type="AlphaFoldDB" id="A0AAV3JB56"/>
<accession>A0AAV3JB56</accession>
<dbReference type="EMBL" id="AHNP02000007">
    <property type="protein sequence ID" value="EPG57952.1"/>
    <property type="molecule type" value="Genomic_DNA"/>
</dbReference>
<comment type="caution">
    <text evidence="2">The sequence shown here is derived from an EMBL/GenBank/DDBJ whole genome shotgun (WGS) entry which is preliminary data.</text>
</comment>
<sequence length="37" mass="4461">MKSTDNTQRALEKLQTMEEVKPKKQKSVRVSLEREWK</sequence>
<proteinExistence type="predicted"/>
<gene>
    <name evidence="2" type="ORF">LEP1GSC103_2121</name>
</gene>
<evidence type="ECO:0000256" key="1">
    <source>
        <dbReference type="SAM" id="MobiDB-lite"/>
    </source>
</evidence>
<evidence type="ECO:0000313" key="2">
    <source>
        <dbReference type="EMBL" id="EPG57952.1"/>
    </source>
</evidence>